<dbReference type="InterPro" id="IPR001611">
    <property type="entry name" value="Leu-rich_rpt"/>
</dbReference>
<dbReference type="PANTHER" id="PTHR48051">
    <property type="match status" value="1"/>
</dbReference>
<accession>A0A392MFQ1</accession>
<evidence type="ECO:0000259" key="4">
    <source>
        <dbReference type="Pfam" id="PF23598"/>
    </source>
</evidence>
<feature type="domain" description="Disease resistance R13L4/SHOC-2-like LRR" evidence="4">
    <location>
        <begin position="3"/>
        <end position="80"/>
    </location>
</feature>
<gene>
    <name evidence="5" type="ORF">A2U01_0006757</name>
</gene>
<dbReference type="SMART" id="SM00364">
    <property type="entry name" value="LRR_BAC"/>
    <property type="match status" value="3"/>
</dbReference>
<dbReference type="InterPro" id="IPR003591">
    <property type="entry name" value="Leu-rich_rpt_typical-subtyp"/>
</dbReference>
<keyword evidence="2" id="KW-0677">Repeat</keyword>
<sequence length="164" mass="18631">MKSLRYLDARFNELHGLPIAIGKLTSLEVLNLSNNFSDLQELPETFGDLSSLRELDLSNNQIHALPDTFGRLDSLTKLNLEQNPIELPPMEVVNEGILAIKSYMAERWLDILAEEEKKNTHELQEGQSGWVTRRTMNYEVTVQQDIGDLLLEAAQHMLPKGCGW</sequence>
<keyword evidence="6" id="KW-1185">Reference proteome</keyword>
<dbReference type="InterPro" id="IPR032675">
    <property type="entry name" value="LRR_dom_sf"/>
</dbReference>
<evidence type="ECO:0000313" key="6">
    <source>
        <dbReference type="Proteomes" id="UP000265520"/>
    </source>
</evidence>
<dbReference type="SUPFAM" id="SSF52058">
    <property type="entry name" value="L domain-like"/>
    <property type="match status" value="1"/>
</dbReference>
<protein>
    <submittedName>
        <fullName evidence="5">Plant intracellular ras-group-related LRR protein 1-like</fullName>
    </submittedName>
</protein>
<evidence type="ECO:0000256" key="1">
    <source>
        <dbReference type="ARBA" id="ARBA00022614"/>
    </source>
</evidence>
<dbReference type="Pfam" id="PF23598">
    <property type="entry name" value="LRR_14"/>
    <property type="match status" value="1"/>
</dbReference>
<evidence type="ECO:0000313" key="5">
    <source>
        <dbReference type="EMBL" id="MCH85905.1"/>
    </source>
</evidence>
<comment type="caution">
    <text evidence="5">The sequence shown here is derived from an EMBL/GenBank/DDBJ whole genome shotgun (WGS) entry which is preliminary data.</text>
</comment>
<dbReference type="SMART" id="SM00369">
    <property type="entry name" value="LRR_TYP"/>
    <property type="match status" value="3"/>
</dbReference>
<keyword evidence="1" id="KW-0433">Leucine-rich repeat</keyword>
<dbReference type="PANTHER" id="PTHR48051:SF54">
    <property type="entry name" value="LEUCINE-RICH REPEAT-CONTAINING PROTEIN"/>
    <property type="match status" value="1"/>
</dbReference>
<dbReference type="InterPro" id="IPR055414">
    <property type="entry name" value="LRR_R13L4/SHOC2-like"/>
</dbReference>
<dbReference type="Proteomes" id="UP000265520">
    <property type="component" value="Unassembled WGS sequence"/>
</dbReference>
<comment type="similarity">
    <text evidence="3">Belongs to the SHOC2 family.</text>
</comment>
<organism evidence="5 6">
    <name type="scientific">Trifolium medium</name>
    <dbReference type="NCBI Taxonomy" id="97028"/>
    <lineage>
        <taxon>Eukaryota</taxon>
        <taxon>Viridiplantae</taxon>
        <taxon>Streptophyta</taxon>
        <taxon>Embryophyta</taxon>
        <taxon>Tracheophyta</taxon>
        <taxon>Spermatophyta</taxon>
        <taxon>Magnoliopsida</taxon>
        <taxon>eudicotyledons</taxon>
        <taxon>Gunneridae</taxon>
        <taxon>Pentapetalae</taxon>
        <taxon>rosids</taxon>
        <taxon>fabids</taxon>
        <taxon>Fabales</taxon>
        <taxon>Fabaceae</taxon>
        <taxon>Papilionoideae</taxon>
        <taxon>50 kb inversion clade</taxon>
        <taxon>NPAAA clade</taxon>
        <taxon>Hologalegina</taxon>
        <taxon>IRL clade</taxon>
        <taxon>Trifolieae</taxon>
        <taxon>Trifolium</taxon>
    </lineage>
</organism>
<dbReference type="PROSITE" id="PS51450">
    <property type="entry name" value="LRR"/>
    <property type="match status" value="1"/>
</dbReference>
<name>A0A392MFQ1_9FABA</name>
<proteinExistence type="inferred from homology"/>
<dbReference type="InterPro" id="IPR050216">
    <property type="entry name" value="LRR_domain-containing"/>
</dbReference>
<dbReference type="EMBL" id="LXQA010009361">
    <property type="protein sequence ID" value="MCH85905.1"/>
    <property type="molecule type" value="Genomic_DNA"/>
</dbReference>
<dbReference type="Gene3D" id="3.80.10.10">
    <property type="entry name" value="Ribonuclease Inhibitor"/>
    <property type="match status" value="1"/>
</dbReference>
<dbReference type="GO" id="GO:0005737">
    <property type="term" value="C:cytoplasm"/>
    <property type="evidence" value="ECO:0007669"/>
    <property type="project" value="TreeGrafter"/>
</dbReference>
<dbReference type="AlphaFoldDB" id="A0A392MFQ1"/>
<reference evidence="5 6" key="1">
    <citation type="journal article" date="2018" name="Front. Plant Sci.">
        <title>Red Clover (Trifolium pratense) and Zigzag Clover (T. medium) - A Picture of Genomic Similarities and Differences.</title>
        <authorList>
            <person name="Dluhosova J."/>
            <person name="Istvanek J."/>
            <person name="Nedelnik J."/>
            <person name="Repkova J."/>
        </authorList>
    </citation>
    <scope>NUCLEOTIDE SEQUENCE [LARGE SCALE GENOMIC DNA]</scope>
    <source>
        <strain evidence="6">cv. 10/8</strain>
        <tissue evidence="5">Leaf</tissue>
    </source>
</reference>
<evidence type="ECO:0000256" key="3">
    <source>
        <dbReference type="ARBA" id="ARBA00023786"/>
    </source>
</evidence>
<evidence type="ECO:0000256" key="2">
    <source>
        <dbReference type="ARBA" id="ARBA00022737"/>
    </source>
</evidence>